<dbReference type="InterPro" id="IPR003000">
    <property type="entry name" value="Sirtuin"/>
</dbReference>
<dbReference type="OrthoDB" id="9800582at2"/>
<keyword evidence="7" id="KW-1185">Reference proteome</keyword>
<feature type="domain" description="Deacetylase sirtuin-type" evidence="5">
    <location>
        <begin position="1"/>
        <end position="238"/>
    </location>
</feature>
<feature type="active site" description="Proton acceptor" evidence="4">
    <location>
        <position position="119"/>
    </location>
</feature>
<evidence type="ECO:0000256" key="4">
    <source>
        <dbReference type="PROSITE-ProRule" id="PRU00236"/>
    </source>
</evidence>
<dbReference type="EC" id="2.3.1.286" evidence="1"/>
<dbReference type="InterPro" id="IPR026590">
    <property type="entry name" value="Ssirtuin_cat_dom"/>
</dbReference>
<dbReference type="AlphaFoldDB" id="A0A2R4VYJ5"/>
<keyword evidence="3" id="KW-0520">NAD</keyword>
<organism evidence="6 7">
    <name type="scientific">Thermodesulfobium acidiphilum</name>
    <dbReference type="NCBI Taxonomy" id="1794699"/>
    <lineage>
        <taxon>Bacteria</taxon>
        <taxon>Pseudomonadati</taxon>
        <taxon>Thermodesulfobiota</taxon>
        <taxon>Thermodesulfobiia</taxon>
        <taxon>Thermodesulfobiales</taxon>
        <taxon>Thermodesulfobiaceae</taxon>
        <taxon>Thermodesulfobium</taxon>
    </lineage>
</organism>
<keyword evidence="2" id="KW-0808">Transferase</keyword>
<evidence type="ECO:0000259" key="5">
    <source>
        <dbReference type="PROSITE" id="PS50305"/>
    </source>
</evidence>
<feature type="binding site" evidence="4">
    <location>
        <position position="127"/>
    </location>
    <ligand>
        <name>Zn(2+)</name>
        <dbReference type="ChEBI" id="CHEBI:29105"/>
    </ligand>
</feature>
<gene>
    <name evidence="6" type="ORF">TDSAC_0175</name>
</gene>
<dbReference type="PANTHER" id="PTHR11085">
    <property type="entry name" value="NAD-DEPENDENT PROTEIN DEACYLASE SIRTUIN-5, MITOCHONDRIAL-RELATED"/>
    <property type="match status" value="1"/>
</dbReference>
<reference evidence="6 7" key="1">
    <citation type="submission" date="2017-04" db="EMBL/GenBank/DDBJ databases">
        <title>Genomic insights into metabolism of Thermodesulfobium acidiphilum.</title>
        <authorList>
            <person name="Toshchakov S.V."/>
            <person name="Frolov E.N."/>
            <person name="Kublanov I.V."/>
            <person name="Samarov N.I."/>
            <person name="Novikov A."/>
            <person name="Lebedinsky A.V."/>
            <person name="Bonch-Osmolovskaya E.A."/>
            <person name="Chernyh N.A."/>
        </authorList>
    </citation>
    <scope>NUCLEOTIDE SEQUENCE [LARGE SCALE GENOMIC DNA]</scope>
    <source>
        <strain evidence="6 7">3127-1</strain>
    </source>
</reference>
<evidence type="ECO:0000256" key="3">
    <source>
        <dbReference type="ARBA" id="ARBA00023027"/>
    </source>
</evidence>
<dbReference type="EMBL" id="CP020921">
    <property type="protein sequence ID" value="AWB09562.1"/>
    <property type="molecule type" value="Genomic_DNA"/>
</dbReference>
<feature type="binding site" evidence="4">
    <location>
        <position position="130"/>
    </location>
    <ligand>
        <name>Zn(2+)</name>
        <dbReference type="ChEBI" id="CHEBI:29105"/>
    </ligand>
</feature>
<protein>
    <recommendedName>
        <fullName evidence="1">protein acetyllysine N-acetyltransferase</fullName>
        <ecNumber evidence="1">2.3.1.286</ecNumber>
    </recommendedName>
</protein>
<keyword evidence="4" id="KW-0479">Metal-binding</keyword>
<evidence type="ECO:0000256" key="2">
    <source>
        <dbReference type="ARBA" id="ARBA00022679"/>
    </source>
</evidence>
<dbReference type="Pfam" id="PF02146">
    <property type="entry name" value="SIR2"/>
    <property type="match status" value="1"/>
</dbReference>
<keyword evidence="4" id="KW-0862">Zinc</keyword>
<evidence type="ECO:0000313" key="6">
    <source>
        <dbReference type="EMBL" id="AWB09562.1"/>
    </source>
</evidence>
<name>A0A2R4VYJ5_THEAF</name>
<feature type="binding site" evidence="4">
    <location>
        <position position="148"/>
    </location>
    <ligand>
        <name>Zn(2+)</name>
        <dbReference type="ChEBI" id="CHEBI:29105"/>
    </ligand>
</feature>
<dbReference type="InterPro" id="IPR050134">
    <property type="entry name" value="NAD-dep_sirtuin_deacylases"/>
</dbReference>
<evidence type="ECO:0000256" key="1">
    <source>
        <dbReference type="ARBA" id="ARBA00012928"/>
    </source>
</evidence>
<sequence length="241" mass="26523">MSSDDYKKAADIVQEGEVVVFSGAGISTESGIPDFRSPTGLWNQENFISLASIDALYERRSEFIKFYRERLSKIKLASPNRSHEIVAKLEEIGLVTCVITQNIDRLHQKAGSKRVIEIHGNIEEAYCRTCKAIFPSSILDDVEMCPNCGGAIGPNVVLFGEAMPSSFNNAMNIIKQAKTCIVIGSSLSVYPAAAIPETALKFNSKLIIINKAKTHLDDFADVVFNESSSLVLEEIYKKLLV</sequence>
<dbReference type="KEGG" id="taci:TDSAC_0175"/>
<dbReference type="GO" id="GO:0017136">
    <property type="term" value="F:histone deacetylase activity, NAD-dependent"/>
    <property type="evidence" value="ECO:0007669"/>
    <property type="project" value="TreeGrafter"/>
</dbReference>
<dbReference type="GO" id="GO:0070403">
    <property type="term" value="F:NAD+ binding"/>
    <property type="evidence" value="ECO:0007669"/>
    <property type="project" value="InterPro"/>
</dbReference>
<dbReference type="Gene3D" id="3.30.1600.10">
    <property type="entry name" value="SIR2/SIRT2 'Small Domain"/>
    <property type="match status" value="1"/>
</dbReference>
<dbReference type="NCBIfam" id="NF001753">
    <property type="entry name" value="PRK00481.1-3"/>
    <property type="match status" value="1"/>
</dbReference>
<evidence type="ECO:0000313" key="7">
    <source>
        <dbReference type="Proteomes" id="UP000244792"/>
    </source>
</evidence>
<dbReference type="SUPFAM" id="SSF52467">
    <property type="entry name" value="DHS-like NAD/FAD-binding domain"/>
    <property type="match status" value="1"/>
</dbReference>
<dbReference type="InterPro" id="IPR029035">
    <property type="entry name" value="DHS-like_NAD/FAD-binding_dom"/>
</dbReference>
<dbReference type="GO" id="GO:0046872">
    <property type="term" value="F:metal ion binding"/>
    <property type="evidence" value="ECO:0007669"/>
    <property type="project" value="UniProtKB-KW"/>
</dbReference>
<dbReference type="Proteomes" id="UP000244792">
    <property type="component" value="Chromosome"/>
</dbReference>
<dbReference type="RefSeq" id="WP_108308017.1">
    <property type="nucleotide sequence ID" value="NZ_CP020921.1"/>
</dbReference>
<dbReference type="InterPro" id="IPR026591">
    <property type="entry name" value="Sirtuin_cat_small_dom_sf"/>
</dbReference>
<dbReference type="PANTHER" id="PTHR11085:SF4">
    <property type="entry name" value="NAD-DEPENDENT PROTEIN DEACYLASE"/>
    <property type="match status" value="1"/>
</dbReference>
<feature type="binding site" evidence="4">
    <location>
        <position position="145"/>
    </location>
    <ligand>
        <name>Zn(2+)</name>
        <dbReference type="ChEBI" id="CHEBI:29105"/>
    </ligand>
</feature>
<dbReference type="Gene3D" id="3.40.50.1220">
    <property type="entry name" value="TPP-binding domain"/>
    <property type="match status" value="1"/>
</dbReference>
<accession>A0A2R4VYJ5</accession>
<dbReference type="PROSITE" id="PS50305">
    <property type="entry name" value="SIRTUIN"/>
    <property type="match status" value="1"/>
</dbReference>
<proteinExistence type="predicted"/>